<accession>A0A7R6PH67</accession>
<protein>
    <submittedName>
        <fullName evidence="1">Phosphohistidine phosphatase</fullName>
        <ecNumber evidence="1">3.1.3.-</ecNumber>
    </submittedName>
</protein>
<dbReference type="KEGG" id="ajp:AMJAP_1821"/>
<dbReference type="AlphaFoldDB" id="A0A7R6PH67"/>
<dbReference type="Pfam" id="PF00300">
    <property type="entry name" value="His_Phos_1"/>
    <property type="match status" value="1"/>
</dbReference>
<dbReference type="Gene3D" id="3.40.50.1240">
    <property type="entry name" value="Phosphoglycerate mutase-like"/>
    <property type="match status" value="1"/>
</dbReference>
<dbReference type="SUPFAM" id="SSF53254">
    <property type="entry name" value="Phosphoglycerate mutase-like"/>
    <property type="match status" value="1"/>
</dbReference>
<proteinExistence type="predicted"/>
<name>A0A7R6PH67_9GAMM</name>
<dbReference type="OrthoDB" id="280692at2"/>
<dbReference type="InterPro" id="IPR029033">
    <property type="entry name" value="His_PPase_superfam"/>
</dbReference>
<evidence type="ECO:0000313" key="2">
    <source>
        <dbReference type="Proteomes" id="UP000595663"/>
    </source>
</evidence>
<dbReference type="EC" id="3.1.3.-" evidence="1"/>
<gene>
    <name evidence="1" type="ORF">AMJAP_1821</name>
</gene>
<dbReference type="SMART" id="SM00855">
    <property type="entry name" value="PGAM"/>
    <property type="match status" value="1"/>
</dbReference>
<dbReference type="NCBIfam" id="TIGR00249">
    <property type="entry name" value="sixA"/>
    <property type="match status" value="1"/>
</dbReference>
<evidence type="ECO:0000313" key="1">
    <source>
        <dbReference type="EMBL" id="BBB26412.1"/>
    </source>
</evidence>
<dbReference type="Proteomes" id="UP000595663">
    <property type="component" value="Chromosome"/>
</dbReference>
<dbReference type="GO" id="GO:0101006">
    <property type="term" value="F:protein histidine phosphatase activity"/>
    <property type="evidence" value="ECO:0007669"/>
    <property type="project" value="InterPro"/>
</dbReference>
<dbReference type="InterPro" id="IPR013078">
    <property type="entry name" value="His_Pase_superF_clade-1"/>
</dbReference>
<organism evidence="1 2">
    <name type="scientific">Amphritea japonica ATCC BAA-1530</name>
    <dbReference type="NCBI Taxonomy" id="1278309"/>
    <lineage>
        <taxon>Bacteria</taxon>
        <taxon>Pseudomonadati</taxon>
        <taxon>Pseudomonadota</taxon>
        <taxon>Gammaproteobacteria</taxon>
        <taxon>Oceanospirillales</taxon>
        <taxon>Oceanospirillaceae</taxon>
        <taxon>Amphritea</taxon>
    </lineage>
</organism>
<dbReference type="EMBL" id="AP014545">
    <property type="protein sequence ID" value="BBB26412.1"/>
    <property type="molecule type" value="Genomic_DNA"/>
</dbReference>
<dbReference type="InterPro" id="IPR004449">
    <property type="entry name" value="SixA"/>
</dbReference>
<dbReference type="PROSITE" id="PS00175">
    <property type="entry name" value="PG_MUTASE"/>
    <property type="match status" value="1"/>
</dbReference>
<reference evidence="1 2" key="1">
    <citation type="journal article" date="2008" name="Int. J. Syst. Evol. Microbiol.">
        <title>Amphritea japonica sp. nov. and Amphritea balenae sp. nov., isolated from the sediment adjacent to sperm whale carcasses off Kagoshima, Japan.</title>
        <authorList>
            <person name="Miyazaki M."/>
            <person name="Nogi Y."/>
            <person name="Fujiwara Y."/>
            <person name="Kawato M."/>
            <person name="Nagahama T."/>
            <person name="Kubokawa K."/>
            <person name="Horikoshi K."/>
        </authorList>
    </citation>
    <scope>NUCLEOTIDE SEQUENCE [LARGE SCALE GENOMIC DNA]</scope>
    <source>
        <strain evidence="1 2">ATCC BAA-1530</strain>
    </source>
</reference>
<dbReference type="RefSeq" id="WP_019622260.1">
    <property type="nucleotide sequence ID" value="NZ_AP014545.1"/>
</dbReference>
<dbReference type="InterPro" id="IPR001345">
    <property type="entry name" value="PG/BPGM_mutase_AS"/>
</dbReference>
<keyword evidence="2" id="KW-1185">Reference proteome</keyword>
<dbReference type="GO" id="GO:0005737">
    <property type="term" value="C:cytoplasm"/>
    <property type="evidence" value="ECO:0007669"/>
    <property type="project" value="InterPro"/>
</dbReference>
<dbReference type="CDD" id="cd07067">
    <property type="entry name" value="HP_PGM_like"/>
    <property type="match status" value="1"/>
</dbReference>
<sequence>MRLLLLRHGEAGFNAISDEQRSLTESGRLRVLQMLKAHQPLLEGVERIIHSPYLRTCQTSDLVREVKPVEMLSLSQLTPESPPQQVIDWLTQQPDAVLMLVTHQPLIGDLVSLLCAGNLSRPEPMLPGSMAVIELEFPAAGLGTLQHLVR</sequence>
<keyword evidence="1" id="KW-0378">Hydrolase</keyword>